<protein>
    <recommendedName>
        <fullName evidence="3">histidine kinase</fullName>
        <ecNumber evidence="3">2.7.13.3</ecNumber>
    </recommendedName>
</protein>
<dbReference type="Proteomes" id="UP000028549">
    <property type="component" value="Unassembled WGS sequence"/>
</dbReference>
<dbReference type="PRINTS" id="PR00344">
    <property type="entry name" value="BCTRLSENSOR"/>
</dbReference>
<accession>A0A084GIR1</accession>
<dbReference type="GO" id="GO:0000155">
    <property type="term" value="F:phosphorelay sensor kinase activity"/>
    <property type="evidence" value="ECO:0007669"/>
    <property type="project" value="InterPro"/>
</dbReference>
<dbReference type="OrthoDB" id="9792686at2"/>
<dbReference type="InterPro" id="IPR000014">
    <property type="entry name" value="PAS"/>
</dbReference>
<evidence type="ECO:0000256" key="6">
    <source>
        <dbReference type="ARBA" id="ARBA00022679"/>
    </source>
</evidence>
<dbReference type="SUPFAM" id="SSF55890">
    <property type="entry name" value="Sporulation response regulatory protein Spo0B"/>
    <property type="match status" value="1"/>
</dbReference>
<keyword evidence="7 14" id="KW-0812">Transmembrane</keyword>
<keyword evidence="8" id="KW-0547">Nucleotide-binding</keyword>
<dbReference type="AlphaFoldDB" id="A0A084GIR1"/>
<keyword evidence="11 14" id="KW-1133">Transmembrane helix</keyword>
<dbReference type="PANTHER" id="PTHR43547:SF10">
    <property type="entry name" value="SENSOR HISTIDINE KINASE DCUS"/>
    <property type="match status" value="1"/>
</dbReference>
<comment type="catalytic activity">
    <reaction evidence="1">
        <text>ATP + protein L-histidine = ADP + protein N-phospho-L-histidine.</text>
        <dbReference type="EC" id="2.7.13.3"/>
    </reaction>
</comment>
<dbReference type="InterPro" id="IPR016120">
    <property type="entry name" value="Sig_transdc_His_kin_SpoOB"/>
</dbReference>
<keyword evidence="5" id="KW-0597">Phosphoprotein</keyword>
<evidence type="ECO:0000256" key="10">
    <source>
        <dbReference type="ARBA" id="ARBA00022840"/>
    </source>
</evidence>
<name>A0A084GIR1_METID</name>
<evidence type="ECO:0000256" key="11">
    <source>
        <dbReference type="ARBA" id="ARBA00022989"/>
    </source>
</evidence>
<dbReference type="GO" id="GO:0005524">
    <property type="term" value="F:ATP binding"/>
    <property type="evidence" value="ECO:0007669"/>
    <property type="project" value="UniProtKB-KW"/>
</dbReference>
<dbReference type="CDD" id="cd00130">
    <property type="entry name" value="PAS"/>
    <property type="match status" value="1"/>
</dbReference>
<organism evidence="16 17">
    <name type="scientific">Metabacillus indicus</name>
    <name type="common">Bacillus indicus</name>
    <dbReference type="NCBI Taxonomy" id="246786"/>
    <lineage>
        <taxon>Bacteria</taxon>
        <taxon>Bacillati</taxon>
        <taxon>Bacillota</taxon>
        <taxon>Bacilli</taxon>
        <taxon>Bacillales</taxon>
        <taxon>Bacillaceae</taxon>
        <taxon>Metabacillus</taxon>
    </lineage>
</organism>
<reference evidence="16 17" key="1">
    <citation type="journal article" date="2005" name="Int. J. Syst. Evol. Microbiol.">
        <title>Bacillus cibi sp. nov., isolated from jeotgal, a traditional Korean fermented seafood.</title>
        <authorList>
            <person name="Yoon J.H."/>
            <person name="Lee C.H."/>
            <person name="Oh T.K."/>
        </authorList>
    </citation>
    <scope>NUCLEOTIDE SEQUENCE [LARGE SCALE GENOMIC DNA]</scope>
    <source>
        <strain evidence="16 17">DSM 16189</strain>
    </source>
</reference>
<evidence type="ECO:0000256" key="5">
    <source>
        <dbReference type="ARBA" id="ARBA00022553"/>
    </source>
</evidence>
<dbReference type="SUPFAM" id="SSF103190">
    <property type="entry name" value="Sensory domain-like"/>
    <property type="match status" value="1"/>
</dbReference>
<keyword evidence="6" id="KW-0808">Transferase</keyword>
<dbReference type="InterPro" id="IPR036890">
    <property type="entry name" value="HATPase_C_sf"/>
</dbReference>
<keyword evidence="13 14" id="KW-0472">Membrane</keyword>
<dbReference type="InterPro" id="IPR029151">
    <property type="entry name" value="Sensor-like_sf"/>
</dbReference>
<dbReference type="Gene3D" id="3.30.450.20">
    <property type="entry name" value="PAS domain"/>
    <property type="match status" value="2"/>
</dbReference>
<proteinExistence type="predicted"/>
<gene>
    <name evidence="16" type="ORF">GS18_0220480</name>
</gene>
<dbReference type="EC" id="2.7.13.3" evidence="3"/>
<evidence type="ECO:0000256" key="9">
    <source>
        <dbReference type="ARBA" id="ARBA00022777"/>
    </source>
</evidence>
<dbReference type="SMART" id="SM00387">
    <property type="entry name" value="HATPase_c"/>
    <property type="match status" value="1"/>
</dbReference>
<dbReference type="InterPro" id="IPR035965">
    <property type="entry name" value="PAS-like_dom_sf"/>
</dbReference>
<keyword evidence="12" id="KW-0902">Two-component regulatory system</keyword>
<evidence type="ECO:0000256" key="12">
    <source>
        <dbReference type="ARBA" id="ARBA00023012"/>
    </source>
</evidence>
<dbReference type="RefSeq" id="WP_029567216.1">
    <property type="nucleotide sequence ID" value="NZ_JNVC02000024.1"/>
</dbReference>
<dbReference type="Gene3D" id="3.30.565.10">
    <property type="entry name" value="Histidine kinase-like ATPase, C-terminal domain"/>
    <property type="match status" value="1"/>
</dbReference>
<keyword evidence="17" id="KW-1185">Reference proteome</keyword>
<evidence type="ECO:0000256" key="1">
    <source>
        <dbReference type="ARBA" id="ARBA00000085"/>
    </source>
</evidence>
<dbReference type="InterPro" id="IPR003594">
    <property type="entry name" value="HATPase_dom"/>
</dbReference>
<comment type="subcellular location">
    <subcellularLocation>
        <location evidence="2">Cell membrane</location>
        <topology evidence="2">Multi-pass membrane protein</topology>
    </subcellularLocation>
</comment>
<evidence type="ECO:0000313" key="16">
    <source>
        <dbReference type="EMBL" id="KEZ47223.1"/>
    </source>
</evidence>
<evidence type="ECO:0000256" key="3">
    <source>
        <dbReference type="ARBA" id="ARBA00012438"/>
    </source>
</evidence>
<keyword evidence="9 16" id="KW-0418">Kinase</keyword>
<comment type="caution">
    <text evidence="16">The sequence shown here is derived from an EMBL/GenBank/DDBJ whole genome shotgun (WGS) entry which is preliminary data.</text>
</comment>
<evidence type="ECO:0000256" key="4">
    <source>
        <dbReference type="ARBA" id="ARBA00022475"/>
    </source>
</evidence>
<dbReference type="STRING" id="246786.GS18_0220480"/>
<dbReference type="SUPFAM" id="SSF55785">
    <property type="entry name" value="PYP-like sensor domain (PAS domain)"/>
    <property type="match status" value="1"/>
</dbReference>
<dbReference type="InterPro" id="IPR039506">
    <property type="entry name" value="SPOB_a"/>
</dbReference>
<dbReference type="InterPro" id="IPR005467">
    <property type="entry name" value="His_kinase_dom"/>
</dbReference>
<dbReference type="Pfam" id="PF17203">
    <property type="entry name" value="sCache_3_2"/>
    <property type="match status" value="1"/>
</dbReference>
<dbReference type="Pfam" id="PF02518">
    <property type="entry name" value="HATPase_c"/>
    <property type="match status" value="1"/>
</dbReference>
<evidence type="ECO:0000313" key="17">
    <source>
        <dbReference type="Proteomes" id="UP000028549"/>
    </source>
</evidence>
<dbReference type="SUPFAM" id="SSF55874">
    <property type="entry name" value="ATPase domain of HSP90 chaperone/DNA topoisomerase II/histidine kinase"/>
    <property type="match status" value="1"/>
</dbReference>
<feature type="domain" description="Histidine kinase" evidence="15">
    <location>
        <begin position="329"/>
        <end position="524"/>
    </location>
</feature>
<dbReference type="GO" id="GO:0005886">
    <property type="term" value="C:plasma membrane"/>
    <property type="evidence" value="ECO:0007669"/>
    <property type="project" value="UniProtKB-SubCell"/>
</dbReference>
<dbReference type="InterPro" id="IPR033463">
    <property type="entry name" value="sCache_3"/>
</dbReference>
<evidence type="ECO:0000256" key="14">
    <source>
        <dbReference type="SAM" id="Phobius"/>
    </source>
</evidence>
<evidence type="ECO:0000259" key="15">
    <source>
        <dbReference type="PROSITE" id="PS50109"/>
    </source>
</evidence>
<dbReference type="EMBL" id="JNVC02000024">
    <property type="protein sequence ID" value="KEZ47223.1"/>
    <property type="molecule type" value="Genomic_DNA"/>
</dbReference>
<dbReference type="Gene3D" id="1.10.287.130">
    <property type="match status" value="1"/>
</dbReference>
<dbReference type="PROSITE" id="PS50109">
    <property type="entry name" value="HIS_KIN"/>
    <property type="match status" value="1"/>
</dbReference>
<dbReference type="InterPro" id="IPR004358">
    <property type="entry name" value="Sig_transdc_His_kin-like_C"/>
</dbReference>
<feature type="transmembrane region" description="Helical" evidence="14">
    <location>
        <begin position="12"/>
        <end position="34"/>
    </location>
</feature>
<evidence type="ECO:0000256" key="7">
    <source>
        <dbReference type="ARBA" id="ARBA00022692"/>
    </source>
</evidence>
<evidence type="ECO:0000256" key="8">
    <source>
        <dbReference type="ARBA" id="ARBA00022741"/>
    </source>
</evidence>
<evidence type="ECO:0000256" key="13">
    <source>
        <dbReference type="ARBA" id="ARBA00023136"/>
    </source>
</evidence>
<keyword evidence="4" id="KW-1003">Cell membrane</keyword>
<keyword evidence="10" id="KW-0067">ATP-binding</keyword>
<evidence type="ECO:0000256" key="2">
    <source>
        <dbReference type="ARBA" id="ARBA00004651"/>
    </source>
</evidence>
<dbReference type="Pfam" id="PF14689">
    <property type="entry name" value="SPOB_a"/>
    <property type="match status" value="1"/>
</dbReference>
<dbReference type="PANTHER" id="PTHR43547">
    <property type="entry name" value="TWO-COMPONENT HISTIDINE KINASE"/>
    <property type="match status" value="1"/>
</dbReference>
<sequence>MKRISILWKITGLIFFILGFSLFLAGIVLIGNYISGKEEELKTRSFVTAQTIAELPEVKEALEQDDGGLNEVIDRLRVINNANYIVVLNMDRIRLTHPVHDRIGTRSEGADEGPAFAEHSYTSKAKGEIGTVMRAFVPVMNDAHEQIGVVLAGYKVPSFTEVLENLAFEIAITSGLSLLFGGWGSWILARQIKRQMFKLEPHEIAGLLVERTETFNAMHEGVIAIDRDENITIFNKKARSMMRIEGDVTGRSIREVIPDTALPEILELDHGIYSKELTVHNLNILSNRVPIKVNGETIGAVAIFQDRTEVKKMAEELTGVRAFVNALRVQNHEYNNKLHTIAGLIQLGNYEKALQFVFQTTEEQDELIQFLSSHIKDESIAGLLLSKIRRGKELGIAVEIDRSSRFERFPPRIDHHDLVLIIGNLIENAFDSFQHGECSKPRIFVSLEHVSGQLLLIVEDNGSGIHEQDLPYIFDQGFSTKGGSERGIGLYMVRQLIHQANGSIQAESEEGAGTSFIVTFQMEEM</sequence>